<protein>
    <recommendedName>
        <fullName evidence="1">Cyclic nucleotide-binding domain-containing protein</fullName>
    </recommendedName>
</protein>
<dbReference type="EMBL" id="UOFV01000468">
    <property type="protein sequence ID" value="VAX04396.1"/>
    <property type="molecule type" value="Genomic_DNA"/>
</dbReference>
<dbReference type="Pfam" id="PF00027">
    <property type="entry name" value="cNMP_binding"/>
    <property type="match status" value="1"/>
</dbReference>
<dbReference type="SMART" id="SM00100">
    <property type="entry name" value="cNMP"/>
    <property type="match status" value="1"/>
</dbReference>
<name>A0A3B1AEW6_9ZZZZ</name>
<dbReference type="Gene3D" id="2.60.120.10">
    <property type="entry name" value="Jelly Rolls"/>
    <property type="match status" value="1"/>
</dbReference>
<evidence type="ECO:0000259" key="1">
    <source>
        <dbReference type="PROSITE" id="PS50042"/>
    </source>
</evidence>
<proteinExistence type="predicted"/>
<dbReference type="InterPro" id="IPR018490">
    <property type="entry name" value="cNMP-bd_dom_sf"/>
</dbReference>
<dbReference type="PANTHER" id="PTHR47823:SF9">
    <property type="entry name" value="CHROMOSOME UNDETERMINED SCAFFOLD_10, WHOLE GENOME SHOTGUN SEQUENCE"/>
    <property type="match status" value="1"/>
</dbReference>
<gene>
    <name evidence="2" type="ORF">MNBD_GAMMA19-653</name>
</gene>
<dbReference type="SUPFAM" id="SSF51206">
    <property type="entry name" value="cAMP-binding domain-like"/>
    <property type="match status" value="1"/>
</dbReference>
<dbReference type="PANTHER" id="PTHR47823">
    <property type="entry name" value="ION_TRANS DOMAIN-CONTAINING PROTEIN"/>
    <property type="match status" value="1"/>
</dbReference>
<accession>A0A3B1AEW6</accession>
<sequence>MPTENDNISAILQKLPVFAGLTEDEYGHIQKICQPARFDDGETLFVEGDSSPCMYVLLSGDVQLRTHNQGPIHSLNPGELFGEIGFISQQNRTATAIARAPAILLQINYDVFQNLVLREPRISFTIMRNIIMNLSNHITRMNKGDVLDFISMDNA</sequence>
<evidence type="ECO:0000313" key="2">
    <source>
        <dbReference type="EMBL" id="VAX04396.1"/>
    </source>
</evidence>
<reference evidence="2" key="1">
    <citation type="submission" date="2018-06" db="EMBL/GenBank/DDBJ databases">
        <authorList>
            <person name="Zhirakovskaya E."/>
        </authorList>
    </citation>
    <scope>NUCLEOTIDE SEQUENCE</scope>
</reference>
<dbReference type="InterPro" id="IPR000595">
    <property type="entry name" value="cNMP-bd_dom"/>
</dbReference>
<organism evidence="2">
    <name type="scientific">hydrothermal vent metagenome</name>
    <dbReference type="NCBI Taxonomy" id="652676"/>
    <lineage>
        <taxon>unclassified sequences</taxon>
        <taxon>metagenomes</taxon>
        <taxon>ecological metagenomes</taxon>
    </lineage>
</organism>
<dbReference type="PROSITE" id="PS50042">
    <property type="entry name" value="CNMP_BINDING_3"/>
    <property type="match status" value="1"/>
</dbReference>
<dbReference type="CDD" id="cd00038">
    <property type="entry name" value="CAP_ED"/>
    <property type="match status" value="1"/>
</dbReference>
<dbReference type="AlphaFoldDB" id="A0A3B1AEW6"/>
<feature type="domain" description="Cyclic nucleotide-binding" evidence="1">
    <location>
        <begin position="17"/>
        <end position="133"/>
    </location>
</feature>
<dbReference type="InterPro" id="IPR014710">
    <property type="entry name" value="RmlC-like_jellyroll"/>
</dbReference>